<evidence type="ECO:0000256" key="6">
    <source>
        <dbReference type="ARBA" id="ARBA00022664"/>
    </source>
</evidence>
<dbReference type="GO" id="GO:0008380">
    <property type="term" value="P:RNA splicing"/>
    <property type="evidence" value="ECO:0007669"/>
    <property type="project" value="UniProtKB-KW"/>
</dbReference>
<evidence type="ECO:0000256" key="8">
    <source>
        <dbReference type="ARBA" id="ARBA00023242"/>
    </source>
</evidence>
<evidence type="ECO:0000256" key="4">
    <source>
        <dbReference type="ARBA" id="ARBA00011825"/>
    </source>
</evidence>
<dbReference type="OrthoDB" id="21368at2759"/>
<sequence>MYNFLNPDQNTPQSNEPKQLSRHDHERRPRSRSRDRHRERIDPYVRDRKHRDDAGIYDRVKDEVYRRGDRDYELEHEDRARRDRDRDRDRRRRHDWREDHHRSRSRSRSASPRLTNQPVSEAKTADVDIPAPEVPDEPLTEEQQEMVRILGFCNFDSTKGKHVIGNSIYVANVTKQHKYRQYMNRRGGFNRPLDPVG</sequence>
<reference evidence="12" key="1">
    <citation type="submission" date="2019-05" db="EMBL/GenBank/DDBJ databases">
        <title>Annotation for the trematode Paragonimus heterotremus.</title>
        <authorList>
            <person name="Choi Y.-J."/>
        </authorList>
    </citation>
    <scope>NUCLEOTIDE SEQUENCE</scope>
    <source>
        <strain evidence="12">LC</strain>
    </source>
</reference>
<dbReference type="Pfam" id="PF08648">
    <property type="entry name" value="SNRNP27"/>
    <property type="match status" value="1"/>
</dbReference>
<evidence type="ECO:0000256" key="2">
    <source>
        <dbReference type="ARBA" id="ARBA00004123"/>
    </source>
</evidence>
<dbReference type="PANTHER" id="PTHR31077">
    <property type="entry name" value="U4/U6.U5 SMALL NUCLEAR RIBONUCLEOPROTEIN 27 KDA PROTEIN"/>
    <property type="match status" value="1"/>
</dbReference>
<proteinExistence type="inferred from homology"/>
<dbReference type="GO" id="GO:0071011">
    <property type="term" value="C:precatalytic spliceosome"/>
    <property type="evidence" value="ECO:0007669"/>
    <property type="project" value="TreeGrafter"/>
</dbReference>
<comment type="caution">
    <text evidence="12">The sequence shown here is derived from an EMBL/GenBank/DDBJ whole genome shotgun (WGS) entry which is preliminary data.</text>
</comment>
<evidence type="ECO:0000313" key="13">
    <source>
        <dbReference type="Proteomes" id="UP000748531"/>
    </source>
</evidence>
<feature type="domain" description="U4/U6.U5 small nuclear ribonucleoprotein 27kDa protein" evidence="11">
    <location>
        <begin position="141"/>
        <end position="196"/>
    </location>
</feature>
<dbReference type="EMBL" id="LUCH01000167">
    <property type="protein sequence ID" value="KAF5405908.1"/>
    <property type="molecule type" value="Genomic_DNA"/>
</dbReference>
<dbReference type="PANTHER" id="PTHR31077:SF1">
    <property type="entry name" value="U4_U6.U5 SMALL NUCLEAR RIBONUCLEOPROTEIN 27 KDA PROTEIN"/>
    <property type="match status" value="1"/>
</dbReference>
<name>A0A8J4WJT0_9TREM</name>
<feature type="compositionally biased region" description="Basic and acidic residues" evidence="10">
    <location>
        <begin position="36"/>
        <end position="65"/>
    </location>
</feature>
<keyword evidence="8" id="KW-0539">Nucleus</keyword>
<dbReference type="Proteomes" id="UP000748531">
    <property type="component" value="Unassembled WGS sequence"/>
</dbReference>
<evidence type="ECO:0000256" key="5">
    <source>
        <dbReference type="ARBA" id="ARBA00014357"/>
    </source>
</evidence>
<comment type="similarity">
    <text evidence="3">Belongs to the SNUT3 family.</text>
</comment>
<accession>A0A8J4WJT0</accession>
<evidence type="ECO:0000256" key="3">
    <source>
        <dbReference type="ARBA" id="ARBA00008218"/>
    </source>
</evidence>
<feature type="region of interest" description="Disordered" evidence="10">
    <location>
        <begin position="77"/>
        <end position="141"/>
    </location>
</feature>
<feature type="compositionally biased region" description="Polar residues" evidence="10">
    <location>
        <begin position="110"/>
        <end position="119"/>
    </location>
</feature>
<organism evidence="12 13">
    <name type="scientific">Paragonimus heterotremus</name>
    <dbReference type="NCBI Taxonomy" id="100268"/>
    <lineage>
        <taxon>Eukaryota</taxon>
        <taxon>Metazoa</taxon>
        <taxon>Spiralia</taxon>
        <taxon>Lophotrochozoa</taxon>
        <taxon>Platyhelminthes</taxon>
        <taxon>Trematoda</taxon>
        <taxon>Digenea</taxon>
        <taxon>Plagiorchiida</taxon>
        <taxon>Troglotremata</taxon>
        <taxon>Troglotrematidae</taxon>
        <taxon>Paragonimus</taxon>
    </lineage>
</organism>
<feature type="region of interest" description="Disordered" evidence="10">
    <location>
        <begin position="1"/>
        <end position="65"/>
    </location>
</feature>
<evidence type="ECO:0000313" key="12">
    <source>
        <dbReference type="EMBL" id="KAF5405908.1"/>
    </source>
</evidence>
<comment type="subcellular location">
    <subcellularLocation>
        <location evidence="2">Nucleus</location>
    </subcellularLocation>
</comment>
<keyword evidence="13" id="KW-1185">Reference proteome</keyword>
<keyword evidence="7" id="KW-0508">mRNA splicing</keyword>
<comment type="function">
    <text evidence="1">May play a role in mRNA splicing.</text>
</comment>
<gene>
    <name evidence="12" type="ORF">PHET_00506</name>
</gene>
<evidence type="ECO:0000259" key="11">
    <source>
        <dbReference type="Pfam" id="PF08648"/>
    </source>
</evidence>
<keyword evidence="6" id="KW-0507">mRNA processing</keyword>
<evidence type="ECO:0000256" key="7">
    <source>
        <dbReference type="ARBA" id="ARBA00023187"/>
    </source>
</evidence>
<dbReference type="AlphaFoldDB" id="A0A8J4WJT0"/>
<feature type="compositionally biased region" description="Basic and acidic residues" evidence="10">
    <location>
        <begin position="77"/>
        <end position="88"/>
    </location>
</feature>
<dbReference type="GO" id="GO:0006397">
    <property type="term" value="P:mRNA processing"/>
    <property type="evidence" value="ECO:0007669"/>
    <property type="project" value="UniProtKB-KW"/>
</dbReference>
<evidence type="ECO:0000256" key="1">
    <source>
        <dbReference type="ARBA" id="ARBA00003632"/>
    </source>
</evidence>
<evidence type="ECO:0000256" key="10">
    <source>
        <dbReference type="SAM" id="MobiDB-lite"/>
    </source>
</evidence>
<feature type="compositionally biased region" description="Polar residues" evidence="10">
    <location>
        <begin position="1"/>
        <end position="18"/>
    </location>
</feature>
<protein>
    <recommendedName>
        <fullName evidence="5">U4/U6.U5 small nuclear ribonucleoprotein 27 kDa protein</fullName>
    </recommendedName>
    <alternativeName>
        <fullName evidence="9">U4/U6.U5 tri-snRNP-associated protein 3</fullName>
    </alternativeName>
</protein>
<comment type="subunit">
    <text evidence="4">Part of a tri-snRNP complex.</text>
</comment>
<dbReference type="InterPro" id="IPR013957">
    <property type="entry name" value="SNRNP27"/>
</dbReference>
<evidence type="ECO:0000256" key="9">
    <source>
        <dbReference type="ARBA" id="ARBA00031864"/>
    </source>
</evidence>